<evidence type="ECO:0000256" key="1">
    <source>
        <dbReference type="ARBA" id="ARBA00004123"/>
    </source>
</evidence>
<feature type="domain" description="Transcription initiation factor IIA gamma subunit C-terminal" evidence="11">
    <location>
        <begin position="62"/>
        <end position="103"/>
    </location>
</feature>
<keyword evidence="5" id="KW-0804">Transcription</keyword>
<comment type="caution">
    <text evidence="12">The sequence shown here is derived from an EMBL/GenBank/DDBJ whole genome shotgun (WGS) entry which is preliminary data.</text>
</comment>
<evidence type="ECO:0000256" key="8">
    <source>
        <dbReference type="ARBA" id="ARBA00029848"/>
    </source>
</evidence>
<evidence type="ECO:0000259" key="11">
    <source>
        <dbReference type="Pfam" id="PF02751"/>
    </source>
</evidence>
<dbReference type="Gene3D" id="1.10.287.190">
    <property type="entry name" value="Transcription factor IIA gamma subunit, alpha-helical domain"/>
    <property type="match status" value="1"/>
</dbReference>
<evidence type="ECO:0000256" key="7">
    <source>
        <dbReference type="ARBA" id="ARBA00024733"/>
    </source>
</evidence>
<dbReference type="AlphaFoldDB" id="A0A8H6YSW8"/>
<comment type="subcellular location">
    <subcellularLocation>
        <location evidence="1">Nucleus</location>
    </subcellularLocation>
</comment>
<organism evidence="12 13">
    <name type="scientific">Mycena sanguinolenta</name>
    <dbReference type="NCBI Taxonomy" id="230812"/>
    <lineage>
        <taxon>Eukaryota</taxon>
        <taxon>Fungi</taxon>
        <taxon>Dikarya</taxon>
        <taxon>Basidiomycota</taxon>
        <taxon>Agaricomycotina</taxon>
        <taxon>Agaricomycetes</taxon>
        <taxon>Agaricomycetidae</taxon>
        <taxon>Agaricales</taxon>
        <taxon>Marasmiineae</taxon>
        <taxon>Mycenaceae</taxon>
        <taxon>Mycena</taxon>
    </lineage>
</organism>
<keyword evidence="13" id="KW-1185">Reference proteome</keyword>
<comment type="similarity">
    <text evidence="2">Belongs to the TFIIA subunit 2 family.</text>
</comment>
<evidence type="ECO:0000256" key="2">
    <source>
        <dbReference type="ARBA" id="ARBA00007675"/>
    </source>
</evidence>
<dbReference type="GO" id="GO:0005672">
    <property type="term" value="C:transcription factor TFIIA complex"/>
    <property type="evidence" value="ECO:0007669"/>
    <property type="project" value="InterPro"/>
</dbReference>
<evidence type="ECO:0000313" key="12">
    <source>
        <dbReference type="EMBL" id="KAF7364282.1"/>
    </source>
</evidence>
<dbReference type="InterPro" id="IPR009083">
    <property type="entry name" value="TFIIA_a-hlx"/>
</dbReference>
<dbReference type="InterPro" id="IPR015872">
    <property type="entry name" value="TFIIA_gsu_N"/>
</dbReference>
<dbReference type="OrthoDB" id="586585at2759"/>
<keyword evidence="4" id="KW-0805">Transcription regulation</keyword>
<dbReference type="InterPro" id="IPR009088">
    <property type="entry name" value="TFIIA_b-brl"/>
</dbReference>
<keyword evidence="6" id="KW-0539">Nucleus</keyword>
<feature type="domain" description="Transcription initiation factor IIA gamma subunit N-terminal" evidence="10">
    <location>
        <begin position="6"/>
        <end position="50"/>
    </location>
</feature>
<dbReference type="Pfam" id="PF02268">
    <property type="entry name" value="TFIIA_gamma_N"/>
    <property type="match status" value="1"/>
</dbReference>
<evidence type="ECO:0000256" key="6">
    <source>
        <dbReference type="ARBA" id="ARBA00023242"/>
    </source>
</evidence>
<dbReference type="Proteomes" id="UP000623467">
    <property type="component" value="Unassembled WGS sequence"/>
</dbReference>
<protein>
    <recommendedName>
        <fullName evidence="3">Transcription initiation factor IIA subunit 2</fullName>
    </recommendedName>
    <alternativeName>
        <fullName evidence="9">General transcription factor IIA subunit 2</fullName>
    </alternativeName>
    <alternativeName>
        <fullName evidence="8">Transcription initiation factor IIA small chain</fullName>
    </alternativeName>
</protein>
<gene>
    <name evidence="12" type="ORF">MSAN_01088100</name>
</gene>
<sequence>MTSAHYEVYRGSPLGIALLDTLDEYIRDNVVDQNLGILVLQEFDRALASAIASKVRATASVKAHLKTYRHCEEVWNFTLRNATFKMDDKTVASTGRIKIIACKDANAVDSVGTSQPSPVKANPIKPIEVKRY</sequence>
<evidence type="ECO:0000256" key="3">
    <source>
        <dbReference type="ARBA" id="ARBA00019928"/>
    </source>
</evidence>
<dbReference type="InterPro" id="IPR015871">
    <property type="entry name" value="TFIIA_gsu_C"/>
</dbReference>
<dbReference type="CDD" id="cd10014">
    <property type="entry name" value="TFIIA_gamma_C"/>
    <property type="match status" value="1"/>
</dbReference>
<name>A0A8H6YSW8_9AGAR</name>
<evidence type="ECO:0000256" key="9">
    <source>
        <dbReference type="ARBA" id="ARBA00032215"/>
    </source>
</evidence>
<evidence type="ECO:0000256" key="4">
    <source>
        <dbReference type="ARBA" id="ARBA00023015"/>
    </source>
</evidence>
<dbReference type="SUPFAM" id="SSF50784">
    <property type="entry name" value="Transcription factor IIA (TFIIA), beta-barrel domain"/>
    <property type="match status" value="1"/>
</dbReference>
<dbReference type="InterPro" id="IPR003194">
    <property type="entry name" value="TFIIA_gsu"/>
</dbReference>
<reference evidence="12" key="1">
    <citation type="submission" date="2020-05" db="EMBL/GenBank/DDBJ databases">
        <title>Mycena genomes resolve the evolution of fungal bioluminescence.</title>
        <authorList>
            <person name="Tsai I.J."/>
        </authorList>
    </citation>
    <scope>NUCLEOTIDE SEQUENCE</scope>
    <source>
        <strain evidence="12">160909Yilan</strain>
    </source>
</reference>
<dbReference type="EMBL" id="JACAZH010000007">
    <property type="protein sequence ID" value="KAF7364282.1"/>
    <property type="molecule type" value="Genomic_DNA"/>
</dbReference>
<dbReference type="Gene3D" id="2.30.18.10">
    <property type="entry name" value="Transcription factor IIA (TFIIA), beta-barrel domain"/>
    <property type="match status" value="1"/>
</dbReference>
<dbReference type="GO" id="GO:0006367">
    <property type="term" value="P:transcription initiation at RNA polymerase II promoter"/>
    <property type="evidence" value="ECO:0007669"/>
    <property type="project" value="InterPro"/>
</dbReference>
<evidence type="ECO:0000313" key="13">
    <source>
        <dbReference type="Proteomes" id="UP000623467"/>
    </source>
</evidence>
<dbReference type="PANTHER" id="PTHR10966">
    <property type="entry name" value="TRANSCRIPTION INITIATION FACTOR IIA SUBUNIT 2"/>
    <property type="match status" value="1"/>
</dbReference>
<dbReference type="Pfam" id="PF02751">
    <property type="entry name" value="TFIIA_gamma_C"/>
    <property type="match status" value="1"/>
</dbReference>
<evidence type="ECO:0000259" key="10">
    <source>
        <dbReference type="Pfam" id="PF02268"/>
    </source>
</evidence>
<evidence type="ECO:0000256" key="5">
    <source>
        <dbReference type="ARBA" id="ARBA00023163"/>
    </source>
</evidence>
<proteinExistence type="inferred from homology"/>
<accession>A0A8H6YSW8</accession>
<comment type="function">
    <text evidence="7">TFIIA is a component of the transcription machinery of RNA polymerase II and plays an important role in transcriptional activation. TFIIA in a complex with TBP mediates transcriptional activity.</text>
</comment>
<dbReference type="SUPFAM" id="SSF47396">
    <property type="entry name" value="Transcription factor IIA (TFIIA), alpha-helical domain"/>
    <property type="match status" value="1"/>
</dbReference>